<sequence length="110" mass="12968">MKKKKAWKKNFEALRLWERTAGCFVIRSDWLEDPIEALKIYRRRNIVEIAFRQFKVLNDGDRLQAARTSYMGELMVHIIAQSLRMAINVQAKRRETSESGSTHDINKKSE</sequence>
<feature type="region of interest" description="Disordered" evidence="1">
    <location>
        <begin position="91"/>
        <end position="110"/>
    </location>
</feature>
<dbReference type="Proteomes" id="UP000472580">
    <property type="component" value="Unassembled WGS sequence"/>
</dbReference>
<comment type="caution">
    <text evidence="2">The sequence shown here is derived from an EMBL/GenBank/DDBJ whole genome shotgun (WGS) entry which is preliminary data.</text>
</comment>
<evidence type="ECO:0000313" key="2">
    <source>
        <dbReference type="EMBL" id="MVX57962.1"/>
    </source>
</evidence>
<dbReference type="AlphaFoldDB" id="A0A6L6YLS7"/>
<evidence type="ECO:0008006" key="4">
    <source>
        <dbReference type="Google" id="ProtNLM"/>
    </source>
</evidence>
<reference evidence="2 3" key="1">
    <citation type="submission" date="2019-12" db="EMBL/GenBank/DDBJ databases">
        <title>Microbes associate with the intestines of laboratory mice.</title>
        <authorList>
            <person name="Navarre W."/>
            <person name="Wong E."/>
        </authorList>
    </citation>
    <scope>NUCLEOTIDE SEQUENCE [LARGE SCALE GENOMIC DNA]</scope>
    <source>
        <strain evidence="2 3">NM82_D38</strain>
    </source>
</reference>
<organism evidence="2 3">
    <name type="scientific">Parasutterella muris</name>
    <dbReference type="NCBI Taxonomy" id="2565572"/>
    <lineage>
        <taxon>Bacteria</taxon>
        <taxon>Pseudomonadati</taxon>
        <taxon>Pseudomonadota</taxon>
        <taxon>Betaproteobacteria</taxon>
        <taxon>Burkholderiales</taxon>
        <taxon>Sutterellaceae</taxon>
        <taxon>Parasutterella</taxon>
    </lineage>
</organism>
<dbReference type="EMBL" id="WSRP01000068">
    <property type="protein sequence ID" value="MVX57962.1"/>
    <property type="molecule type" value="Genomic_DNA"/>
</dbReference>
<evidence type="ECO:0000313" key="3">
    <source>
        <dbReference type="Proteomes" id="UP000472580"/>
    </source>
</evidence>
<keyword evidence="3" id="KW-1185">Reference proteome</keyword>
<gene>
    <name evidence="2" type="ORF">E5987_12335</name>
</gene>
<protein>
    <recommendedName>
        <fullName evidence="4">Transposase</fullName>
    </recommendedName>
</protein>
<proteinExistence type="predicted"/>
<name>A0A6L6YLS7_9BURK</name>
<accession>A0A6L6YLS7</accession>
<evidence type="ECO:0000256" key="1">
    <source>
        <dbReference type="SAM" id="MobiDB-lite"/>
    </source>
</evidence>
<dbReference type="RefSeq" id="WP_160336372.1">
    <property type="nucleotide sequence ID" value="NZ_CALPCV010000005.1"/>
</dbReference>
<dbReference type="OrthoDB" id="9157429at2"/>